<evidence type="ECO:0000313" key="3">
    <source>
        <dbReference type="Proteomes" id="UP000034913"/>
    </source>
</evidence>
<dbReference type="InterPro" id="IPR051599">
    <property type="entry name" value="Cell_Envelope_Assoc"/>
</dbReference>
<dbReference type="Proteomes" id="UP000034913">
    <property type="component" value="Unassembled WGS sequence"/>
</dbReference>
<sequence>MILVGIGLMLGAGFYLSPQDKLRSSDAIVVISGGETAERVNEGVELYWAGWAPLLIMSGAARDEGPSNAAAMRKLAITAGVPADKIILDEEARDTISNAQNVRALIGDHGIGSIILVTSPYHQRRALVAFRHFLGSGFPIVNHSSTDSAWRKNGWWTNAWARHLTWTELTKVTYLSFAFPRT</sequence>
<protein>
    <recommendedName>
        <fullName evidence="1">DUF218 domain-containing protein</fullName>
    </recommendedName>
</protein>
<dbReference type="Gene3D" id="3.40.50.620">
    <property type="entry name" value="HUPs"/>
    <property type="match status" value="1"/>
</dbReference>
<dbReference type="PANTHER" id="PTHR30336">
    <property type="entry name" value="INNER MEMBRANE PROTEIN, PROBABLE PERMEASE"/>
    <property type="match status" value="1"/>
</dbReference>
<dbReference type="InterPro" id="IPR014729">
    <property type="entry name" value="Rossmann-like_a/b/a_fold"/>
</dbReference>
<dbReference type="InterPro" id="IPR003848">
    <property type="entry name" value="DUF218"/>
</dbReference>
<dbReference type="GO" id="GO:0000270">
    <property type="term" value="P:peptidoglycan metabolic process"/>
    <property type="evidence" value="ECO:0007669"/>
    <property type="project" value="TreeGrafter"/>
</dbReference>
<dbReference type="CDD" id="cd06259">
    <property type="entry name" value="YdcF-like"/>
    <property type="match status" value="1"/>
</dbReference>
<organism evidence="2 3">
    <name type="scientific">candidate division Kazan bacterium GW2011_GWB1_52_7</name>
    <dbReference type="NCBI Taxonomy" id="1620414"/>
    <lineage>
        <taxon>Bacteria</taxon>
        <taxon>Bacteria division Kazan-3B-28</taxon>
    </lineage>
</organism>
<evidence type="ECO:0000259" key="1">
    <source>
        <dbReference type="Pfam" id="PF02698"/>
    </source>
</evidence>
<gene>
    <name evidence="2" type="ORF">VF00_C0002G0018</name>
</gene>
<accession>A0A0G1X6C1</accession>
<comment type="caution">
    <text evidence="2">The sequence shown here is derived from an EMBL/GenBank/DDBJ whole genome shotgun (WGS) entry which is preliminary data.</text>
</comment>
<dbReference type="Pfam" id="PF02698">
    <property type="entry name" value="DUF218"/>
    <property type="match status" value="1"/>
</dbReference>
<proteinExistence type="predicted"/>
<evidence type="ECO:0000313" key="2">
    <source>
        <dbReference type="EMBL" id="KKW26693.1"/>
    </source>
</evidence>
<dbReference type="GO" id="GO:0043164">
    <property type="term" value="P:Gram-negative-bacterium-type cell wall biogenesis"/>
    <property type="evidence" value="ECO:0007669"/>
    <property type="project" value="TreeGrafter"/>
</dbReference>
<dbReference type="AlphaFoldDB" id="A0A0G1X6C1"/>
<dbReference type="EMBL" id="LCRB01000002">
    <property type="protein sequence ID" value="KKW26693.1"/>
    <property type="molecule type" value="Genomic_DNA"/>
</dbReference>
<reference evidence="2 3" key="1">
    <citation type="journal article" date="2015" name="Nature">
        <title>rRNA introns, odd ribosomes, and small enigmatic genomes across a large radiation of phyla.</title>
        <authorList>
            <person name="Brown C.T."/>
            <person name="Hug L.A."/>
            <person name="Thomas B.C."/>
            <person name="Sharon I."/>
            <person name="Castelle C.J."/>
            <person name="Singh A."/>
            <person name="Wilkins M.J."/>
            <person name="Williams K.H."/>
            <person name="Banfield J.F."/>
        </authorList>
    </citation>
    <scope>NUCLEOTIDE SEQUENCE [LARGE SCALE GENOMIC DNA]</scope>
</reference>
<dbReference type="GO" id="GO:0005886">
    <property type="term" value="C:plasma membrane"/>
    <property type="evidence" value="ECO:0007669"/>
    <property type="project" value="TreeGrafter"/>
</dbReference>
<name>A0A0G1X6C1_UNCK3</name>
<dbReference type="PANTHER" id="PTHR30336:SF4">
    <property type="entry name" value="ENVELOPE BIOGENESIS FACTOR ELYC"/>
    <property type="match status" value="1"/>
</dbReference>
<feature type="domain" description="DUF218" evidence="1">
    <location>
        <begin position="26"/>
        <end position="141"/>
    </location>
</feature>